<dbReference type="Proteomes" id="UP000521943">
    <property type="component" value="Unassembled WGS sequence"/>
</dbReference>
<evidence type="ECO:0000256" key="1">
    <source>
        <dbReference type="SAM" id="SignalP"/>
    </source>
</evidence>
<comment type="caution">
    <text evidence="2">The sequence shown here is derived from an EMBL/GenBank/DDBJ whole genome shotgun (WGS) entry which is preliminary data.</text>
</comment>
<sequence length="237" mass="26327">MWWSWRYRMCIFSAQAILLCGDDRWRRLRAMGCEELLGNVGDGEGVGEENANAKEKEKELSYPGLPQTYASNVNVEGILELEDEGQYLGKRASVKEGGTGVESELGAVVAWAGRVRLWGEWEVSLGFDFVSPFCLCFCLGRFFLSFEIVVASCGTRAIFFGTSFVVVSSSLHTSRLADSVYRRIYMRRCYFATSPSCESAILAAWGWAGVSEVSSRRRNGTMLAATERRGVLTGVEL</sequence>
<proteinExistence type="predicted"/>
<accession>A0A8H6HD40</accession>
<feature type="signal peptide" evidence="1">
    <location>
        <begin position="1"/>
        <end position="16"/>
    </location>
</feature>
<name>A0A8H6HD40_9AGAR</name>
<reference evidence="2 3" key="1">
    <citation type="submission" date="2020-07" db="EMBL/GenBank/DDBJ databases">
        <title>Comparative genomics of pyrophilous fungi reveals a link between fire events and developmental genes.</title>
        <authorList>
            <consortium name="DOE Joint Genome Institute"/>
            <person name="Steindorff A.S."/>
            <person name="Carver A."/>
            <person name="Calhoun S."/>
            <person name="Stillman K."/>
            <person name="Liu H."/>
            <person name="Lipzen A."/>
            <person name="Pangilinan J."/>
            <person name="Labutti K."/>
            <person name="Bruns T.D."/>
            <person name="Grigoriev I.V."/>
        </authorList>
    </citation>
    <scope>NUCLEOTIDE SEQUENCE [LARGE SCALE GENOMIC DNA]</scope>
    <source>
        <strain evidence="2 3">CBS 144469</strain>
    </source>
</reference>
<dbReference type="AlphaFoldDB" id="A0A8H6HD40"/>
<gene>
    <name evidence="2" type="ORF">DFP72DRAFT_858654</name>
</gene>
<keyword evidence="1" id="KW-0732">Signal</keyword>
<feature type="chain" id="PRO_5034318782" evidence="1">
    <location>
        <begin position="17"/>
        <end position="237"/>
    </location>
</feature>
<keyword evidence="3" id="KW-1185">Reference proteome</keyword>
<evidence type="ECO:0000313" key="3">
    <source>
        <dbReference type="Proteomes" id="UP000521943"/>
    </source>
</evidence>
<organism evidence="2 3">
    <name type="scientific">Ephemerocybe angulata</name>
    <dbReference type="NCBI Taxonomy" id="980116"/>
    <lineage>
        <taxon>Eukaryota</taxon>
        <taxon>Fungi</taxon>
        <taxon>Dikarya</taxon>
        <taxon>Basidiomycota</taxon>
        <taxon>Agaricomycotina</taxon>
        <taxon>Agaricomycetes</taxon>
        <taxon>Agaricomycetidae</taxon>
        <taxon>Agaricales</taxon>
        <taxon>Agaricineae</taxon>
        <taxon>Psathyrellaceae</taxon>
        <taxon>Ephemerocybe</taxon>
    </lineage>
</organism>
<dbReference type="EMBL" id="JACGCI010000141">
    <property type="protein sequence ID" value="KAF6743566.1"/>
    <property type="molecule type" value="Genomic_DNA"/>
</dbReference>
<protein>
    <submittedName>
        <fullName evidence="2">Uncharacterized protein</fullName>
    </submittedName>
</protein>
<evidence type="ECO:0000313" key="2">
    <source>
        <dbReference type="EMBL" id="KAF6743566.1"/>
    </source>
</evidence>